<organism evidence="1 2">
    <name type="scientific">Cupriavidus basilensis</name>
    <dbReference type="NCBI Taxonomy" id="68895"/>
    <lineage>
        <taxon>Bacteria</taxon>
        <taxon>Pseudomonadati</taxon>
        <taxon>Pseudomonadota</taxon>
        <taxon>Betaproteobacteria</taxon>
        <taxon>Burkholderiales</taxon>
        <taxon>Burkholderiaceae</taxon>
        <taxon>Cupriavidus</taxon>
    </lineage>
</organism>
<dbReference type="Proteomes" id="UP000031843">
    <property type="component" value="Chromosome secondary"/>
</dbReference>
<evidence type="ECO:0000313" key="1">
    <source>
        <dbReference type="EMBL" id="AJG24605.1"/>
    </source>
</evidence>
<dbReference type="RefSeq" id="WP_043356837.1">
    <property type="nucleotide sequence ID" value="NZ_CP010537.1"/>
</dbReference>
<evidence type="ECO:0000313" key="2">
    <source>
        <dbReference type="Proteomes" id="UP000031843"/>
    </source>
</evidence>
<protein>
    <submittedName>
        <fullName evidence="1">Structural elements</fullName>
    </submittedName>
</protein>
<reference evidence="1 2" key="1">
    <citation type="journal article" date="2015" name="Genome Announc.">
        <title>Complete Genome Sequence of Cupriavidus basilensis 4G11, Isolated from the Oak Ridge Field Research Center Site.</title>
        <authorList>
            <person name="Ray J."/>
            <person name="Waters R.J."/>
            <person name="Skerker J.M."/>
            <person name="Kuehl J.V."/>
            <person name="Price M.N."/>
            <person name="Huang J."/>
            <person name="Chakraborty R."/>
            <person name="Arkin A.P."/>
            <person name="Deutschbauer A."/>
        </authorList>
    </citation>
    <scope>NUCLEOTIDE SEQUENCE [LARGE SCALE GENOMIC DNA]</scope>
    <source>
        <strain evidence="1">4G11</strain>
    </source>
</reference>
<keyword evidence="2" id="KW-1185">Reference proteome</keyword>
<dbReference type="EMBL" id="CP010537">
    <property type="protein sequence ID" value="AJG24605.1"/>
    <property type="molecule type" value="Genomic_DNA"/>
</dbReference>
<name>A0A0C4YQ42_9BURK</name>
<gene>
    <name evidence="1" type="ORF">RR42_s3024</name>
</gene>
<sequence>MENTTVFTTEDLDTYFASYVGMEGGNPRASVWFCDRSPHPWSEHLRVPLKPRLAPLAWDAAFRAARGASLDASDFDAVRAGRKAVGFRP</sequence>
<dbReference type="KEGG" id="cbw:RR42_s3024"/>
<dbReference type="AlphaFoldDB" id="A0A0C4YQ42"/>
<accession>A0A0C4YQ42</accession>
<proteinExistence type="predicted"/>